<accession>A0A0L9V1C0</accession>
<feature type="region of interest" description="Disordered" evidence="1">
    <location>
        <begin position="172"/>
        <end position="199"/>
    </location>
</feature>
<evidence type="ECO:0000313" key="2">
    <source>
        <dbReference type="EMBL" id="KOM48534.1"/>
    </source>
</evidence>
<feature type="region of interest" description="Disordered" evidence="1">
    <location>
        <begin position="1"/>
        <end position="26"/>
    </location>
</feature>
<dbReference type="Gramene" id="KOM48534">
    <property type="protein sequence ID" value="KOM48534"/>
    <property type="gene ID" value="LR48_Vigan07g223800"/>
</dbReference>
<evidence type="ECO:0000256" key="1">
    <source>
        <dbReference type="SAM" id="MobiDB-lite"/>
    </source>
</evidence>
<gene>
    <name evidence="2" type="ORF">LR48_Vigan07g223800</name>
</gene>
<organism evidence="2 3">
    <name type="scientific">Phaseolus angularis</name>
    <name type="common">Azuki bean</name>
    <name type="synonym">Vigna angularis</name>
    <dbReference type="NCBI Taxonomy" id="3914"/>
    <lineage>
        <taxon>Eukaryota</taxon>
        <taxon>Viridiplantae</taxon>
        <taxon>Streptophyta</taxon>
        <taxon>Embryophyta</taxon>
        <taxon>Tracheophyta</taxon>
        <taxon>Spermatophyta</taxon>
        <taxon>Magnoliopsida</taxon>
        <taxon>eudicotyledons</taxon>
        <taxon>Gunneridae</taxon>
        <taxon>Pentapetalae</taxon>
        <taxon>rosids</taxon>
        <taxon>fabids</taxon>
        <taxon>Fabales</taxon>
        <taxon>Fabaceae</taxon>
        <taxon>Papilionoideae</taxon>
        <taxon>50 kb inversion clade</taxon>
        <taxon>NPAAA clade</taxon>
        <taxon>indigoferoid/millettioid clade</taxon>
        <taxon>Phaseoleae</taxon>
        <taxon>Vigna</taxon>
    </lineage>
</organism>
<name>A0A0L9V1C0_PHAAN</name>
<dbReference type="AlphaFoldDB" id="A0A0L9V1C0"/>
<dbReference type="EMBL" id="CM003377">
    <property type="protein sequence ID" value="KOM48534.1"/>
    <property type="molecule type" value="Genomic_DNA"/>
</dbReference>
<feature type="region of interest" description="Disordered" evidence="1">
    <location>
        <begin position="110"/>
        <end position="129"/>
    </location>
</feature>
<feature type="compositionally biased region" description="Low complexity" evidence="1">
    <location>
        <begin position="1"/>
        <end position="25"/>
    </location>
</feature>
<reference evidence="3" key="1">
    <citation type="journal article" date="2015" name="Proc. Natl. Acad. Sci. U.S.A.">
        <title>Genome sequencing of adzuki bean (Vigna angularis) provides insight into high starch and low fat accumulation and domestication.</title>
        <authorList>
            <person name="Yang K."/>
            <person name="Tian Z."/>
            <person name="Chen C."/>
            <person name="Luo L."/>
            <person name="Zhao B."/>
            <person name="Wang Z."/>
            <person name="Yu L."/>
            <person name="Li Y."/>
            <person name="Sun Y."/>
            <person name="Li W."/>
            <person name="Chen Y."/>
            <person name="Li Y."/>
            <person name="Zhang Y."/>
            <person name="Ai D."/>
            <person name="Zhao J."/>
            <person name="Shang C."/>
            <person name="Ma Y."/>
            <person name="Wu B."/>
            <person name="Wang M."/>
            <person name="Gao L."/>
            <person name="Sun D."/>
            <person name="Zhang P."/>
            <person name="Guo F."/>
            <person name="Wang W."/>
            <person name="Li Y."/>
            <person name="Wang J."/>
            <person name="Varshney R.K."/>
            <person name="Wang J."/>
            <person name="Ling H.Q."/>
            <person name="Wan P."/>
        </authorList>
    </citation>
    <scope>NUCLEOTIDE SEQUENCE</scope>
    <source>
        <strain evidence="3">cv. Jingnong 6</strain>
    </source>
</reference>
<sequence length="233" mass="25796">MHSTASRVPPRSSSSPTTSTATRRTSATKRIVLASSISLAQRNLHFAVWFLLRVARCIQSCAATVRPPLTPPLSPTKCCPSWVARRIPVGVHLGFLTSLREMVPLAEKKPSGGFERRERDRGGFFDSHSRADESESWVSNKSFVPLERRFPSNGGGFEREMKVIEFGSNDSVDSNDWNKKKEESNVGSESVGADGGRPRLILQPRSLSVSSEGGMGMWRNLKELRIQVEVMPL</sequence>
<dbReference type="Proteomes" id="UP000053144">
    <property type="component" value="Chromosome 7"/>
</dbReference>
<evidence type="ECO:0000313" key="3">
    <source>
        <dbReference type="Proteomes" id="UP000053144"/>
    </source>
</evidence>
<protein>
    <submittedName>
        <fullName evidence="2">Uncharacterized protein</fullName>
    </submittedName>
</protein>
<proteinExistence type="predicted"/>